<dbReference type="Pfam" id="PF01590">
    <property type="entry name" value="GAF"/>
    <property type="match status" value="1"/>
</dbReference>
<accession>A0A1I1I0B1</accession>
<dbReference type="PANTHER" id="PTHR43102">
    <property type="entry name" value="SLR1143 PROTEIN"/>
    <property type="match status" value="1"/>
</dbReference>
<dbReference type="Pfam" id="PF02518">
    <property type="entry name" value="HATPase_c"/>
    <property type="match status" value="1"/>
</dbReference>
<dbReference type="Pfam" id="PF07568">
    <property type="entry name" value="HisKA_2"/>
    <property type="match status" value="1"/>
</dbReference>
<comment type="catalytic activity">
    <reaction evidence="1">
        <text>ATP + protein L-histidine = ADP + protein N-phospho-L-histidine.</text>
        <dbReference type="EC" id="2.7.13.3"/>
    </reaction>
</comment>
<dbReference type="SUPFAM" id="SSF55874">
    <property type="entry name" value="ATPase domain of HSP90 chaperone/DNA topoisomerase II/histidine kinase"/>
    <property type="match status" value="1"/>
</dbReference>
<dbReference type="Gene3D" id="3.30.565.10">
    <property type="entry name" value="Histidine kinase-like ATPase, C-terminal domain"/>
    <property type="match status" value="1"/>
</dbReference>
<dbReference type="OrthoDB" id="9795133at2"/>
<evidence type="ECO:0000313" key="4">
    <source>
        <dbReference type="EMBL" id="SFC29757.1"/>
    </source>
</evidence>
<dbReference type="STRING" id="517719.SAMN05421762_0452"/>
<dbReference type="InterPro" id="IPR004358">
    <property type="entry name" value="Sig_transdc_His_kin-like_C"/>
</dbReference>
<dbReference type="AlphaFoldDB" id="A0A1I1I0B1"/>
<evidence type="ECO:0000313" key="5">
    <source>
        <dbReference type="Proteomes" id="UP000231644"/>
    </source>
</evidence>
<sequence>MIARTPSDQKDRLKDLQDLNILDTDPEEKFDDVVNLASKICGMPISLISLVSDDRQWFKSSVGMEAAETPIEQAICAHAILEDDFLEIRDTRTDPRTADNPLVTGDENLRFYAGAVLRSRRGNPVGTLCVLDNKPNALNALQRETLRVLARQVMSQMELRRALKEAELLRQEVDHRVKNSLQSVSALTRMQARSVTSPEAREALDLTRRRIETVALLHQQLYAAHNAGRVDMRAFLPRVAQLLQGSMPDHIRIETQVDDLWLSATRAAAVGVIINEFAANVAKHAYPDGRQGRVTLALTALGEDRVQLICKDDGVGMPDKAPAASGLGLRIIEASAQQLGGHAEMTGGPGGTSITIEMPVEIKLDEGD</sequence>
<evidence type="ECO:0000256" key="1">
    <source>
        <dbReference type="ARBA" id="ARBA00000085"/>
    </source>
</evidence>
<reference evidence="4 5" key="1">
    <citation type="submission" date="2016-10" db="EMBL/GenBank/DDBJ databases">
        <authorList>
            <person name="de Groot N.N."/>
        </authorList>
    </citation>
    <scope>NUCLEOTIDE SEQUENCE [LARGE SCALE GENOMIC DNA]</scope>
    <source>
        <strain evidence="4 5">DSM 29619</strain>
    </source>
</reference>
<dbReference type="InterPro" id="IPR011495">
    <property type="entry name" value="Sig_transdc_His_kin_sub2_dim/P"/>
</dbReference>
<evidence type="ECO:0000259" key="3">
    <source>
        <dbReference type="PROSITE" id="PS50109"/>
    </source>
</evidence>
<evidence type="ECO:0000256" key="2">
    <source>
        <dbReference type="ARBA" id="ARBA00012438"/>
    </source>
</evidence>
<keyword evidence="4" id="KW-0808">Transferase</keyword>
<dbReference type="InterPro" id="IPR005467">
    <property type="entry name" value="His_kinase_dom"/>
</dbReference>
<dbReference type="PROSITE" id="PS50109">
    <property type="entry name" value="HIS_KIN"/>
    <property type="match status" value="1"/>
</dbReference>
<dbReference type="InterPro" id="IPR003018">
    <property type="entry name" value="GAF"/>
</dbReference>
<dbReference type="InterPro" id="IPR003594">
    <property type="entry name" value="HATPase_dom"/>
</dbReference>
<dbReference type="Gene3D" id="3.30.450.40">
    <property type="match status" value="1"/>
</dbReference>
<dbReference type="SUPFAM" id="SSF55781">
    <property type="entry name" value="GAF domain-like"/>
    <property type="match status" value="1"/>
</dbReference>
<dbReference type="PANTHER" id="PTHR43102:SF2">
    <property type="entry name" value="GAF DOMAIN-CONTAINING PROTEIN"/>
    <property type="match status" value="1"/>
</dbReference>
<dbReference type="EC" id="2.7.13.3" evidence="2"/>
<keyword evidence="4" id="KW-0418">Kinase</keyword>
<dbReference type="RefSeq" id="WP_093449844.1">
    <property type="nucleotide sequence ID" value="NZ_BAABWI010000001.1"/>
</dbReference>
<dbReference type="PRINTS" id="PR00344">
    <property type="entry name" value="BCTRLSENSOR"/>
</dbReference>
<keyword evidence="5" id="KW-1185">Reference proteome</keyword>
<dbReference type="Proteomes" id="UP000231644">
    <property type="component" value="Unassembled WGS sequence"/>
</dbReference>
<name>A0A1I1I0B1_9RHOB</name>
<dbReference type="InterPro" id="IPR036890">
    <property type="entry name" value="HATPase_C_sf"/>
</dbReference>
<dbReference type="GO" id="GO:0004673">
    <property type="term" value="F:protein histidine kinase activity"/>
    <property type="evidence" value="ECO:0007669"/>
    <property type="project" value="UniProtKB-EC"/>
</dbReference>
<dbReference type="InterPro" id="IPR029016">
    <property type="entry name" value="GAF-like_dom_sf"/>
</dbReference>
<protein>
    <recommendedName>
        <fullName evidence="2">histidine kinase</fullName>
        <ecNumber evidence="2">2.7.13.3</ecNumber>
    </recommendedName>
</protein>
<feature type="domain" description="Histidine kinase" evidence="3">
    <location>
        <begin position="172"/>
        <end position="362"/>
    </location>
</feature>
<dbReference type="SMART" id="SM00387">
    <property type="entry name" value="HATPase_c"/>
    <property type="match status" value="1"/>
</dbReference>
<gene>
    <name evidence="4" type="ORF">SAMN05421762_0452</name>
</gene>
<dbReference type="EMBL" id="FOLX01000001">
    <property type="protein sequence ID" value="SFC29757.1"/>
    <property type="molecule type" value="Genomic_DNA"/>
</dbReference>
<organism evidence="4 5">
    <name type="scientific">Pseudooceanicola nitratireducens</name>
    <dbReference type="NCBI Taxonomy" id="517719"/>
    <lineage>
        <taxon>Bacteria</taxon>
        <taxon>Pseudomonadati</taxon>
        <taxon>Pseudomonadota</taxon>
        <taxon>Alphaproteobacteria</taxon>
        <taxon>Rhodobacterales</taxon>
        <taxon>Paracoccaceae</taxon>
        <taxon>Pseudooceanicola</taxon>
    </lineage>
</organism>
<dbReference type="SMART" id="SM00065">
    <property type="entry name" value="GAF"/>
    <property type="match status" value="1"/>
</dbReference>
<proteinExistence type="predicted"/>